<dbReference type="EMBL" id="JACQPB010000039">
    <property type="protein sequence ID" value="MBI4210635.1"/>
    <property type="molecule type" value="Genomic_DNA"/>
</dbReference>
<gene>
    <name evidence="2" type="ORF">HY544_03970</name>
</gene>
<evidence type="ECO:0000256" key="1">
    <source>
        <dbReference type="SAM" id="MobiDB-lite"/>
    </source>
</evidence>
<name>A0A8T3YKR3_9ARCH</name>
<comment type="caution">
    <text evidence="2">The sequence shown here is derived from an EMBL/GenBank/DDBJ whole genome shotgun (WGS) entry which is preliminary data.</text>
</comment>
<evidence type="ECO:0000313" key="3">
    <source>
        <dbReference type="Proteomes" id="UP000732298"/>
    </source>
</evidence>
<sequence length="129" mass="14493">MKKHRGKTVNKGNRNAGTKNAGSRESPGTNYSKQRKQSGKIPVFLVPHWGRGLAELCSAKCHLSNRAKNRKAFRGLVLRQSESFPPFRLSFLGGLPLCLLPFCSHFVYLPQNIPELSEKKSEVLRDECI</sequence>
<evidence type="ECO:0000313" key="2">
    <source>
        <dbReference type="EMBL" id="MBI4210635.1"/>
    </source>
</evidence>
<feature type="region of interest" description="Disordered" evidence="1">
    <location>
        <begin position="1"/>
        <end position="39"/>
    </location>
</feature>
<protein>
    <submittedName>
        <fullName evidence="2">Uncharacterized protein</fullName>
    </submittedName>
</protein>
<reference evidence="2" key="1">
    <citation type="submission" date="2020-07" db="EMBL/GenBank/DDBJ databases">
        <title>Huge and variable diversity of episymbiotic CPR bacteria and DPANN archaea in groundwater ecosystems.</title>
        <authorList>
            <person name="He C.Y."/>
            <person name="Keren R."/>
            <person name="Whittaker M."/>
            <person name="Farag I.F."/>
            <person name="Doudna J."/>
            <person name="Cate J.H.D."/>
            <person name="Banfield J.F."/>
        </authorList>
    </citation>
    <scope>NUCLEOTIDE SEQUENCE</scope>
    <source>
        <strain evidence="2">NC_groundwater_1296_Ag_S-0.2um_52_80</strain>
    </source>
</reference>
<feature type="compositionally biased region" description="Polar residues" evidence="1">
    <location>
        <begin position="10"/>
        <end position="32"/>
    </location>
</feature>
<accession>A0A8T3YKR3</accession>
<proteinExistence type="predicted"/>
<dbReference type="Proteomes" id="UP000732298">
    <property type="component" value="Unassembled WGS sequence"/>
</dbReference>
<organism evidence="2 3">
    <name type="scientific">Candidatus Iainarchaeum sp</name>
    <dbReference type="NCBI Taxonomy" id="3101447"/>
    <lineage>
        <taxon>Archaea</taxon>
        <taxon>Candidatus Iainarchaeota</taxon>
        <taxon>Candidatus Iainarchaeia</taxon>
        <taxon>Candidatus Iainarchaeales</taxon>
        <taxon>Candidatus Iainarchaeaceae</taxon>
        <taxon>Candidatus Iainarchaeum</taxon>
    </lineage>
</organism>
<dbReference type="AlphaFoldDB" id="A0A8T3YKR3"/>